<protein>
    <submittedName>
        <fullName evidence="1">Uncharacterized protein</fullName>
    </submittedName>
</protein>
<evidence type="ECO:0000313" key="2">
    <source>
        <dbReference type="Proteomes" id="UP000229401"/>
    </source>
</evidence>
<organism evidence="1 2">
    <name type="scientific">Candidatus Roizmanbacteria bacterium CG_4_10_14_0_8_um_filter_33_9</name>
    <dbReference type="NCBI Taxonomy" id="1974826"/>
    <lineage>
        <taxon>Bacteria</taxon>
        <taxon>Candidatus Roizmaniibacteriota</taxon>
    </lineage>
</organism>
<dbReference type="Proteomes" id="UP000229401">
    <property type="component" value="Unassembled WGS sequence"/>
</dbReference>
<evidence type="ECO:0000313" key="1">
    <source>
        <dbReference type="EMBL" id="PIY72119.1"/>
    </source>
</evidence>
<reference evidence="2" key="1">
    <citation type="submission" date="2017-09" db="EMBL/GenBank/DDBJ databases">
        <title>Depth-based differentiation of microbial function through sediment-hosted aquifers and enrichment of novel symbionts in the deep terrestrial subsurface.</title>
        <authorList>
            <person name="Probst A.J."/>
            <person name="Ladd B."/>
            <person name="Jarett J.K."/>
            <person name="Geller-Mcgrath D.E."/>
            <person name="Sieber C.M.K."/>
            <person name="Emerson J.B."/>
            <person name="Anantharaman K."/>
            <person name="Thomas B.C."/>
            <person name="Malmstrom R."/>
            <person name="Stieglmeier M."/>
            <person name="Klingl A."/>
            <person name="Woyke T."/>
            <person name="Ryan C.M."/>
            <person name="Banfield J.F."/>
        </authorList>
    </citation>
    <scope>NUCLEOTIDE SEQUENCE [LARGE SCALE GENOMIC DNA]</scope>
</reference>
<accession>A0A2M7QII9</accession>
<proteinExistence type="predicted"/>
<dbReference type="EMBL" id="PFLI01000090">
    <property type="protein sequence ID" value="PIY72119.1"/>
    <property type="molecule type" value="Genomic_DNA"/>
</dbReference>
<name>A0A2M7QII9_9BACT</name>
<gene>
    <name evidence="1" type="ORF">COY87_02640</name>
</gene>
<dbReference type="AlphaFoldDB" id="A0A2M7QII9"/>
<comment type="caution">
    <text evidence="1">The sequence shown here is derived from an EMBL/GenBank/DDBJ whole genome shotgun (WGS) entry which is preliminary data.</text>
</comment>
<sequence length="215" mass="25607">MNSKLEDKISYLIENIPQLIKSFSYREGPDLYFYRRLMELRKKSSLEVLFSDNYFFELLYATLTAWDMNARGAKMKYFDEFKENLIRNKALFFKLEKYKLSQITIDQFSEIKNILNDLYDNLHLMKTGGRLVSNSKIMHFILPDLIMPMDRQNTLNFFFGYTMESKNKFLSIFECSYLVTTKLDLNKLLDDSWNCSIPKIIDNSIICAQSPKYRK</sequence>